<evidence type="ECO:0000313" key="1">
    <source>
        <dbReference type="EMBL" id="GGY79675.1"/>
    </source>
</evidence>
<protein>
    <recommendedName>
        <fullName evidence="3">Integrase</fullName>
    </recommendedName>
</protein>
<proteinExistence type="predicted"/>
<dbReference type="Proteomes" id="UP000619761">
    <property type="component" value="Unassembled WGS sequence"/>
</dbReference>
<sequence length="238" mass="26722">MRVSNRIWLDSDDANPSFAAHSLKGLLRDKGVADAEKSIRIVQRKIIALNDAMEALVASQRQSAKIARCECVDMYLATTERREKLTVDYTGREAFDHLAHEGLKSSCVLEWRAKKPFADTYGLSKTGRVHPFDADHKTFPMVQEFLAKQAPGYYKVLAAYETVRNTLNYTMKAYRKVAMDLHRVRVEADGLPPHLFDKQTVNLSRKLVNDIDSTGELAQILAGIYGETSAQSDASEIN</sequence>
<name>A0ABQ3B6R6_9GAMM</name>
<evidence type="ECO:0000313" key="2">
    <source>
        <dbReference type="Proteomes" id="UP000619761"/>
    </source>
</evidence>
<reference evidence="2" key="1">
    <citation type="journal article" date="2019" name="Int. J. Syst. Evol. Microbiol.">
        <title>The Global Catalogue of Microorganisms (GCM) 10K type strain sequencing project: providing services to taxonomists for standard genome sequencing and annotation.</title>
        <authorList>
            <consortium name="The Broad Institute Genomics Platform"/>
            <consortium name="The Broad Institute Genome Sequencing Center for Infectious Disease"/>
            <person name="Wu L."/>
            <person name="Ma J."/>
        </authorList>
    </citation>
    <scope>NUCLEOTIDE SEQUENCE [LARGE SCALE GENOMIC DNA]</scope>
    <source>
        <strain evidence="2">KCTC 32239</strain>
    </source>
</reference>
<comment type="caution">
    <text evidence="1">The sequence shown here is derived from an EMBL/GenBank/DDBJ whole genome shotgun (WGS) entry which is preliminary data.</text>
</comment>
<organism evidence="1 2">
    <name type="scientific">Cellvibrio zantedeschiae</name>
    <dbReference type="NCBI Taxonomy" id="1237077"/>
    <lineage>
        <taxon>Bacteria</taxon>
        <taxon>Pseudomonadati</taxon>
        <taxon>Pseudomonadota</taxon>
        <taxon>Gammaproteobacteria</taxon>
        <taxon>Cellvibrionales</taxon>
        <taxon>Cellvibrionaceae</taxon>
        <taxon>Cellvibrio</taxon>
    </lineage>
</organism>
<accession>A0ABQ3B6R6</accession>
<keyword evidence="2" id="KW-1185">Reference proteome</keyword>
<dbReference type="EMBL" id="BMYZ01000002">
    <property type="protein sequence ID" value="GGY79675.1"/>
    <property type="molecule type" value="Genomic_DNA"/>
</dbReference>
<evidence type="ECO:0008006" key="3">
    <source>
        <dbReference type="Google" id="ProtNLM"/>
    </source>
</evidence>
<gene>
    <name evidence="1" type="ORF">GCM10011613_25740</name>
</gene>
<dbReference type="RefSeq" id="WP_189419215.1">
    <property type="nucleotide sequence ID" value="NZ_BMYZ01000002.1"/>
</dbReference>